<evidence type="ECO:0000313" key="2">
    <source>
        <dbReference type="Proteomes" id="UP001235939"/>
    </source>
</evidence>
<reference evidence="1 2" key="1">
    <citation type="submission" date="2022-01" db="EMBL/GenBank/DDBJ databases">
        <title>A chromosomal length assembly of Cordylochernes scorpioides.</title>
        <authorList>
            <person name="Zeh D."/>
            <person name="Zeh J."/>
        </authorList>
    </citation>
    <scope>NUCLEOTIDE SEQUENCE [LARGE SCALE GENOMIC DNA]</scope>
    <source>
        <strain evidence="1">IN4F17</strain>
        <tissue evidence="1">Whole Body</tissue>
    </source>
</reference>
<keyword evidence="2" id="KW-1185">Reference proteome</keyword>
<name>A0ABY6JXK3_9ARAC</name>
<accession>A0ABY6JXK3</accession>
<organism evidence="1 2">
    <name type="scientific">Cordylochernes scorpioides</name>
    <dbReference type="NCBI Taxonomy" id="51811"/>
    <lineage>
        <taxon>Eukaryota</taxon>
        <taxon>Metazoa</taxon>
        <taxon>Ecdysozoa</taxon>
        <taxon>Arthropoda</taxon>
        <taxon>Chelicerata</taxon>
        <taxon>Arachnida</taxon>
        <taxon>Pseudoscorpiones</taxon>
        <taxon>Cheliferoidea</taxon>
        <taxon>Chernetidae</taxon>
        <taxon>Cordylochernes</taxon>
    </lineage>
</organism>
<protein>
    <submittedName>
        <fullName evidence="1">Uncharacterized protein</fullName>
    </submittedName>
</protein>
<evidence type="ECO:0000313" key="1">
    <source>
        <dbReference type="EMBL" id="UYV60970.1"/>
    </source>
</evidence>
<proteinExistence type="predicted"/>
<dbReference type="EMBL" id="CP092863">
    <property type="protein sequence ID" value="UYV60970.1"/>
    <property type="molecule type" value="Genomic_DNA"/>
</dbReference>
<dbReference type="Proteomes" id="UP001235939">
    <property type="component" value="Chromosome 01"/>
</dbReference>
<sequence length="69" mass="7653">MLVRTVELRTGKGLLRRPVNKVAVLPVQSDLTLTTGPAGNLCWDHESIVSDCIAVEKEDMVLDVRIHDQ</sequence>
<gene>
    <name evidence="1" type="ORF">LAZ67_1002944</name>
</gene>